<accession>A0A3S3QXQ1</accession>
<feature type="non-terminal residue" evidence="2">
    <location>
        <position position="1"/>
    </location>
</feature>
<evidence type="ECO:0000256" key="1">
    <source>
        <dbReference type="SAM" id="Phobius"/>
    </source>
</evidence>
<keyword evidence="1" id="KW-1133">Transmembrane helix</keyword>
<proteinExistence type="predicted"/>
<protein>
    <submittedName>
        <fullName evidence="2">Uncharacterized protein</fullName>
    </submittedName>
</protein>
<feature type="transmembrane region" description="Helical" evidence="1">
    <location>
        <begin position="12"/>
        <end position="35"/>
    </location>
</feature>
<dbReference type="Proteomes" id="UP000287563">
    <property type="component" value="Unassembled WGS sequence"/>
</dbReference>
<organism evidence="2 3">
    <name type="scientific">Photobacterium chitinilyticum</name>
    <dbReference type="NCBI Taxonomy" id="2485123"/>
    <lineage>
        <taxon>Bacteria</taxon>
        <taxon>Pseudomonadati</taxon>
        <taxon>Pseudomonadota</taxon>
        <taxon>Gammaproteobacteria</taxon>
        <taxon>Vibrionales</taxon>
        <taxon>Vibrionaceae</taxon>
        <taxon>Photobacterium</taxon>
    </lineage>
</organism>
<dbReference type="EMBL" id="RJLM01000048">
    <property type="protein sequence ID" value="RWX52718.1"/>
    <property type="molecule type" value="Genomic_DNA"/>
</dbReference>
<comment type="caution">
    <text evidence="2">The sequence shown here is derived from an EMBL/GenBank/DDBJ whole genome shotgun (WGS) entry which is preliminary data.</text>
</comment>
<name>A0A3S3QXQ1_9GAMM</name>
<sequence length="93" mass="9922">IGSGGRVRQAEIRYVSVQLGAGFFAALCASVRVVVRLLDSDPGRSWAVSAVSVVQLATREDLFHVASSGCTSMVWRATANSELARTRGIRLSN</sequence>
<keyword evidence="1" id="KW-0812">Transmembrane</keyword>
<keyword evidence="3" id="KW-1185">Reference proteome</keyword>
<evidence type="ECO:0000313" key="2">
    <source>
        <dbReference type="EMBL" id="RWX52718.1"/>
    </source>
</evidence>
<reference evidence="2 3" key="1">
    <citation type="submission" date="2018-11" db="EMBL/GenBank/DDBJ databases">
        <title>Photobacterium sp. BEI247 sp. nov., a marine bacterium isolated from Yongle Blue Hole in the South China Sea.</title>
        <authorList>
            <person name="Wang X."/>
        </authorList>
    </citation>
    <scope>NUCLEOTIDE SEQUENCE [LARGE SCALE GENOMIC DNA]</scope>
    <source>
        <strain evidence="3">BEI247</strain>
    </source>
</reference>
<gene>
    <name evidence="2" type="ORF">EDI28_25835</name>
</gene>
<evidence type="ECO:0000313" key="3">
    <source>
        <dbReference type="Proteomes" id="UP000287563"/>
    </source>
</evidence>
<dbReference type="AlphaFoldDB" id="A0A3S3QXQ1"/>
<keyword evidence="1" id="KW-0472">Membrane</keyword>